<evidence type="ECO:0000256" key="9">
    <source>
        <dbReference type="ARBA" id="ARBA00039149"/>
    </source>
</evidence>
<evidence type="ECO:0000256" key="7">
    <source>
        <dbReference type="ARBA" id="ARBA00022840"/>
    </source>
</evidence>
<evidence type="ECO:0000313" key="11">
    <source>
        <dbReference type="EMBL" id="TPG59915.1"/>
    </source>
</evidence>
<dbReference type="Gene3D" id="3.40.50.620">
    <property type="entry name" value="HUPs"/>
    <property type="match status" value="1"/>
</dbReference>
<reference evidence="11 12" key="1">
    <citation type="journal article" date="2019" name="Environ. Microbiol.">
        <title>Species interactions and distinct microbial communities in high Arctic permafrost affected cryosols are associated with the CH4 and CO2 gas fluxes.</title>
        <authorList>
            <person name="Altshuler I."/>
            <person name="Hamel J."/>
            <person name="Turney S."/>
            <person name="Magnuson E."/>
            <person name="Levesque R."/>
            <person name="Greer C."/>
            <person name="Whyte L.G."/>
        </authorList>
    </citation>
    <scope>NUCLEOTIDE SEQUENCE [LARGE SCALE GENOMIC DNA]</scope>
    <source>
        <strain evidence="11 12">E4</strain>
    </source>
</reference>
<evidence type="ECO:0000313" key="12">
    <source>
        <dbReference type="Proteomes" id="UP000317663"/>
    </source>
</evidence>
<comment type="caution">
    <text evidence="11">The sequence shown here is derived from an EMBL/GenBank/DDBJ whole genome shotgun (WGS) entry which is preliminary data.</text>
</comment>
<evidence type="ECO:0000256" key="8">
    <source>
        <dbReference type="ARBA" id="ARBA00037993"/>
    </source>
</evidence>
<dbReference type="PANTHER" id="PTHR42914:SF1">
    <property type="entry name" value="7-CYANO-7-DEAZAGUANINE SYNTHASE"/>
    <property type="match status" value="1"/>
</dbReference>
<keyword evidence="4" id="KW-0547">Nucleotide-binding</keyword>
<proteinExistence type="inferred from homology"/>
<keyword evidence="12" id="KW-1185">Reference proteome</keyword>
<evidence type="ECO:0000256" key="1">
    <source>
        <dbReference type="ARBA" id="ARBA00005061"/>
    </source>
</evidence>
<evidence type="ECO:0000256" key="10">
    <source>
        <dbReference type="ARBA" id="ARBA00047890"/>
    </source>
</evidence>
<dbReference type="SUPFAM" id="SSF52402">
    <property type="entry name" value="Adenine nucleotide alpha hydrolases-like"/>
    <property type="match status" value="1"/>
</dbReference>
<dbReference type="AlphaFoldDB" id="A0A502GDA9"/>
<evidence type="ECO:0000256" key="2">
    <source>
        <dbReference type="ARBA" id="ARBA00022598"/>
    </source>
</evidence>
<name>A0A502GDA9_9GAMM</name>
<dbReference type="EMBL" id="RCZD01000008">
    <property type="protein sequence ID" value="TPG59915.1"/>
    <property type="molecule type" value="Genomic_DNA"/>
</dbReference>
<keyword evidence="3" id="KW-0479">Metal-binding</keyword>
<accession>A0A502GDA9</accession>
<dbReference type="GO" id="GO:0046872">
    <property type="term" value="F:metal ion binding"/>
    <property type="evidence" value="ECO:0007669"/>
    <property type="project" value="UniProtKB-KW"/>
</dbReference>
<dbReference type="GO" id="GO:0005524">
    <property type="term" value="F:ATP binding"/>
    <property type="evidence" value="ECO:0007669"/>
    <property type="project" value="UniProtKB-KW"/>
</dbReference>
<dbReference type="PROSITE" id="PS51257">
    <property type="entry name" value="PROKAR_LIPOPROTEIN"/>
    <property type="match status" value="1"/>
</dbReference>
<evidence type="ECO:0000256" key="4">
    <source>
        <dbReference type="ARBA" id="ARBA00022741"/>
    </source>
</evidence>
<keyword evidence="6" id="KW-0862">Zinc</keyword>
<keyword evidence="5" id="KW-0671">Queuosine biosynthesis</keyword>
<evidence type="ECO:0000256" key="3">
    <source>
        <dbReference type="ARBA" id="ARBA00022723"/>
    </source>
</evidence>
<dbReference type="Pfam" id="PF06508">
    <property type="entry name" value="QueC"/>
    <property type="match status" value="1"/>
</dbReference>
<dbReference type="GO" id="GO:0008616">
    <property type="term" value="P:tRNA queuosine(34) biosynthetic process"/>
    <property type="evidence" value="ECO:0007669"/>
    <property type="project" value="UniProtKB-KW"/>
</dbReference>
<keyword evidence="7" id="KW-0067">ATP-binding</keyword>
<organism evidence="11 12">
    <name type="scientific">Ewingella americana</name>
    <dbReference type="NCBI Taxonomy" id="41202"/>
    <lineage>
        <taxon>Bacteria</taxon>
        <taxon>Pseudomonadati</taxon>
        <taxon>Pseudomonadota</taxon>
        <taxon>Gammaproteobacteria</taxon>
        <taxon>Enterobacterales</taxon>
        <taxon>Yersiniaceae</taxon>
        <taxon>Ewingella</taxon>
    </lineage>
</organism>
<sequence length="401" mass="45884">MISKDKFMSLKRQINEIRSPLNLAYSALFSSCFPGGYLQALQKSSNETMYDIEERQILRHMDTQVEYLPKGFDLFVPDLTKNVDMLTRADDFFHREIVKAEHVVLDYILEPECGDILPQLKANPLNTAASFIRGVENEKTIVVCWSGGMDSLSAALHAITHKRAEKLVLIHTNYNGPYSPKESGRAYQTYEALIDLASNLRNNPKTKVALRKITYMELKIGIESMAESLLPLGYIMPGRNGFIATSILDVLQGLDVLHTLPEIYMTGHYRSVEGQYTGAVDKNYHFFGEMSNIYFWNKRFSSHVTSPFLSISKEEMLSYGYTYLMGKTQFSKEVEQAFFKCIDSTVSCYDPVYDRCGNCSSCYKRWQALKTLPAYKEVYNIPVEQAPRYQEFAARENKKGR</sequence>
<protein>
    <recommendedName>
        <fullName evidence="9">7-cyano-7-deazaguanine synthase</fullName>
        <ecNumber evidence="9">6.3.4.20</ecNumber>
    </recommendedName>
</protein>
<dbReference type="InterPro" id="IPR014729">
    <property type="entry name" value="Rossmann-like_a/b/a_fold"/>
</dbReference>
<gene>
    <name evidence="11" type="ORF">EAH77_15220</name>
</gene>
<comment type="catalytic activity">
    <reaction evidence="10">
        <text>7-carboxy-7-carbaguanine + NH4(+) + 2 ATP = 7-cyano-7-carbaguanine + 2 AMP + 2 diphosphate + 2 H(+)</text>
        <dbReference type="Rhea" id="RHEA:27982"/>
        <dbReference type="ChEBI" id="CHEBI:15378"/>
        <dbReference type="ChEBI" id="CHEBI:28938"/>
        <dbReference type="ChEBI" id="CHEBI:30616"/>
        <dbReference type="ChEBI" id="CHEBI:33019"/>
        <dbReference type="ChEBI" id="CHEBI:45075"/>
        <dbReference type="ChEBI" id="CHEBI:61036"/>
        <dbReference type="ChEBI" id="CHEBI:456215"/>
        <dbReference type="EC" id="6.3.4.20"/>
    </reaction>
</comment>
<evidence type="ECO:0000256" key="6">
    <source>
        <dbReference type="ARBA" id="ARBA00022833"/>
    </source>
</evidence>
<comment type="pathway">
    <text evidence="1">Purine metabolism; 7-cyano-7-deazaguanine biosynthesis.</text>
</comment>
<dbReference type="GO" id="GO:0016874">
    <property type="term" value="F:ligase activity"/>
    <property type="evidence" value="ECO:0007669"/>
    <property type="project" value="UniProtKB-KW"/>
</dbReference>
<dbReference type="PANTHER" id="PTHR42914">
    <property type="entry name" value="7-CYANO-7-DEAZAGUANINE SYNTHASE"/>
    <property type="match status" value="1"/>
</dbReference>
<evidence type="ECO:0000256" key="5">
    <source>
        <dbReference type="ARBA" id="ARBA00022785"/>
    </source>
</evidence>
<dbReference type="EC" id="6.3.4.20" evidence="9"/>
<dbReference type="Proteomes" id="UP000317663">
    <property type="component" value="Unassembled WGS sequence"/>
</dbReference>
<keyword evidence="2" id="KW-0436">Ligase</keyword>
<dbReference type="OrthoDB" id="3633423at2"/>
<dbReference type="InterPro" id="IPR018317">
    <property type="entry name" value="QueC"/>
</dbReference>
<comment type="similarity">
    <text evidence="8">Belongs to the QueC family.</text>
</comment>